<dbReference type="CDD" id="cd06183">
    <property type="entry name" value="cyt_b5_reduct_like"/>
    <property type="match status" value="1"/>
</dbReference>
<dbReference type="STRING" id="1296096.A0A1B9I2G0"/>
<keyword evidence="3 6" id="KW-0285">Flavoprotein</keyword>
<protein>
    <recommendedName>
        <fullName evidence="8">FAD-binding FR-type domain-containing protein</fullName>
    </recommendedName>
</protein>
<reference evidence="10" key="2">
    <citation type="submission" date="2013-07" db="EMBL/GenBank/DDBJ databases">
        <authorList>
            <consortium name="The Broad Institute Genome Sequencing Platform"/>
            <person name="Cuomo C."/>
            <person name="Litvintseva A."/>
            <person name="Chen Y."/>
            <person name="Heitman J."/>
            <person name="Sun S."/>
            <person name="Springer D."/>
            <person name="Dromer F."/>
            <person name="Young S.K."/>
            <person name="Zeng Q."/>
            <person name="Gargeya S."/>
            <person name="Fitzgerald M."/>
            <person name="Abouelleil A."/>
            <person name="Alvarado L."/>
            <person name="Berlin A.M."/>
            <person name="Chapman S.B."/>
            <person name="Dewar J."/>
            <person name="Goldberg J."/>
            <person name="Griggs A."/>
            <person name="Gujja S."/>
            <person name="Hansen M."/>
            <person name="Howarth C."/>
            <person name="Imamovic A."/>
            <person name="Larimer J."/>
            <person name="McCowan C."/>
            <person name="Murphy C."/>
            <person name="Pearson M."/>
            <person name="Priest M."/>
            <person name="Roberts A."/>
            <person name="Saif S."/>
            <person name="Shea T."/>
            <person name="Sykes S."/>
            <person name="Wortman J."/>
            <person name="Nusbaum C."/>
            <person name="Birren B."/>
        </authorList>
    </citation>
    <scope>NUCLEOTIDE SEQUENCE</scope>
    <source>
        <strain evidence="10">CBS 10737</strain>
    </source>
</reference>
<feature type="binding site" evidence="6">
    <location>
        <position position="153"/>
    </location>
    <ligand>
        <name>FAD</name>
        <dbReference type="ChEBI" id="CHEBI:57692"/>
    </ligand>
</feature>
<dbReference type="EMBL" id="CP144523">
    <property type="protein sequence ID" value="WWC70321.1"/>
    <property type="molecule type" value="Genomic_DNA"/>
</dbReference>
<reference evidence="9" key="3">
    <citation type="submission" date="2016-07" db="EMBL/GenBank/DDBJ databases">
        <title>Evolution of pathogenesis and genome organization in the Tremellales.</title>
        <authorList>
            <person name="Cuomo C."/>
            <person name="Litvintseva A."/>
            <person name="Heitman J."/>
            <person name="Chen Y."/>
            <person name="Sun S."/>
            <person name="Springer D."/>
            <person name="Dromer F."/>
            <person name="Young S."/>
            <person name="Zeng Q."/>
            <person name="Chapman S."/>
            <person name="Gujja S."/>
            <person name="Saif S."/>
            <person name="Birren B."/>
        </authorList>
    </citation>
    <scope>NUCLEOTIDE SEQUENCE</scope>
    <source>
        <strain evidence="9">CBS 10737</strain>
    </source>
</reference>
<reference evidence="9" key="1">
    <citation type="submission" date="2013-07" db="EMBL/GenBank/DDBJ databases">
        <title>The Genome Sequence of Cryptococcus pinus CBS10737.</title>
        <authorList>
            <consortium name="The Broad Institute Genome Sequencing Platform"/>
            <person name="Cuomo C."/>
            <person name="Litvintseva A."/>
            <person name="Chen Y."/>
            <person name="Heitman J."/>
            <person name="Sun S."/>
            <person name="Springer D."/>
            <person name="Dromer F."/>
            <person name="Young S.K."/>
            <person name="Zeng Q."/>
            <person name="Gargeya S."/>
            <person name="Fitzgerald M."/>
            <person name="Abouelleil A."/>
            <person name="Alvarado L."/>
            <person name="Berlin A.M."/>
            <person name="Chapman S.B."/>
            <person name="Dewar J."/>
            <person name="Goldberg J."/>
            <person name="Griggs A."/>
            <person name="Gujja S."/>
            <person name="Hansen M."/>
            <person name="Howarth C."/>
            <person name="Imamovic A."/>
            <person name="Larimer J."/>
            <person name="McCowan C."/>
            <person name="Murphy C."/>
            <person name="Pearson M."/>
            <person name="Priest M."/>
            <person name="Roberts A."/>
            <person name="Saif S."/>
            <person name="Shea T."/>
            <person name="Sykes S."/>
            <person name="Wortman J."/>
            <person name="Nusbaum C."/>
            <person name="Birren B."/>
        </authorList>
    </citation>
    <scope>NUCLEOTIDE SEQUENCE [LARGE SCALE GENOMIC DNA]</scope>
    <source>
        <strain evidence="9">CBS 10737</strain>
    </source>
</reference>
<comment type="similarity">
    <text evidence="2">Belongs to the flavoprotein pyridine nucleotide cytochrome reductase family.</text>
</comment>
<keyword evidence="7" id="KW-1133">Transmembrane helix</keyword>
<comment type="cofactor">
    <cofactor evidence="1 6">
        <name>FAD</name>
        <dbReference type="ChEBI" id="CHEBI:57692"/>
    </cofactor>
</comment>
<dbReference type="AlphaFoldDB" id="A0A1B9I2G0"/>
<evidence type="ECO:0000259" key="8">
    <source>
        <dbReference type="PROSITE" id="PS51384"/>
    </source>
</evidence>
<dbReference type="PRINTS" id="PR00406">
    <property type="entry name" value="CYTB5RDTASE"/>
</dbReference>
<dbReference type="OrthoDB" id="432685at2759"/>
<feature type="binding site" evidence="6">
    <location>
        <position position="151"/>
    </location>
    <ligand>
        <name>FAD</name>
        <dbReference type="ChEBI" id="CHEBI:57692"/>
    </ligand>
</feature>
<dbReference type="InterPro" id="IPR008333">
    <property type="entry name" value="Cbr1-like_FAD-bd_dom"/>
</dbReference>
<name>A0A1B9I2G0_9TREE</name>
<reference evidence="10" key="4">
    <citation type="submission" date="2024-02" db="EMBL/GenBank/DDBJ databases">
        <title>Comparative genomics of Cryptococcus and Kwoniella reveals pathogenesis evolution and contrasting modes of karyotype evolution via chromosome fusion or intercentromeric recombination.</title>
        <authorList>
            <person name="Coelho M.A."/>
            <person name="David-Palma M."/>
            <person name="Shea T."/>
            <person name="Bowers K."/>
            <person name="McGinley-Smith S."/>
            <person name="Mohammad A.W."/>
            <person name="Gnirke A."/>
            <person name="Yurkov A.M."/>
            <person name="Nowrousian M."/>
            <person name="Sun S."/>
            <person name="Cuomo C.A."/>
            <person name="Heitman J."/>
        </authorList>
    </citation>
    <scope>NUCLEOTIDE SEQUENCE</scope>
    <source>
        <strain evidence="10">CBS 10737</strain>
    </source>
</reference>
<dbReference type="SUPFAM" id="SSF63380">
    <property type="entry name" value="Riboflavin synthase domain-like"/>
    <property type="match status" value="1"/>
</dbReference>
<feature type="domain" description="FAD-binding FR-type" evidence="8">
    <location>
        <begin position="85"/>
        <end position="202"/>
    </location>
</feature>
<evidence type="ECO:0000256" key="6">
    <source>
        <dbReference type="PIRSR" id="PIRSR601834-1"/>
    </source>
</evidence>
<evidence type="ECO:0000256" key="5">
    <source>
        <dbReference type="ARBA" id="ARBA00023002"/>
    </source>
</evidence>
<dbReference type="InterPro" id="IPR039261">
    <property type="entry name" value="FNR_nucleotide-bd"/>
</dbReference>
<evidence type="ECO:0000313" key="9">
    <source>
        <dbReference type="EMBL" id="OCF49631.1"/>
    </source>
</evidence>
<evidence type="ECO:0000313" key="10">
    <source>
        <dbReference type="EMBL" id="WWC70321.1"/>
    </source>
</evidence>
<dbReference type="SUPFAM" id="SSF52343">
    <property type="entry name" value="Ferredoxin reductase-like, C-terminal NADP-linked domain"/>
    <property type="match status" value="2"/>
</dbReference>
<dbReference type="InterPro" id="IPR001834">
    <property type="entry name" value="CBR-like"/>
</dbReference>
<feature type="transmembrane region" description="Helical" evidence="7">
    <location>
        <begin position="54"/>
        <end position="73"/>
    </location>
</feature>
<dbReference type="Gene3D" id="3.40.50.80">
    <property type="entry name" value="Nucleotide-binding domain of ferredoxin-NADP reductase (FNR) module"/>
    <property type="match status" value="1"/>
</dbReference>
<dbReference type="PROSITE" id="PS51384">
    <property type="entry name" value="FAD_FR"/>
    <property type="match status" value="1"/>
</dbReference>
<keyword evidence="11" id="KW-1185">Reference proteome</keyword>
<evidence type="ECO:0000256" key="2">
    <source>
        <dbReference type="ARBA" id="ARBA00006105"/>
    </source>
</evidence>
<keyword evidence="7" id="KW-0472">Membrane</keyword>
<sequence>MSLIQPTRTICTRCSRLTLTINQSKSLKFHNYRSFASSSSSRSTNRLNHQNRKWPRLALTILGITIPTTYLFFPNNNSKKSLKPNEYSDQKVTSIKTLSNQHKLITIPIDFKSKEFFENPFKIDGNFSNKENNEIVIQHIMIKSNDLQIERPYTFINDPLNDNEIRMVIKRVQGGEVGRVVHNLKDGDSIGVRGPIPTFSIYPNKYDKIIMISTGTGISPFLQFLSKLSSSSSSSNNKLIKDKNLPKLHLIHLKPLKGKEDWSNSNEDESFLPFLTNKSNLKDKLKITRIELDEFLNKELILNSLKGFKDIEKNQNVLFLICLPPNLMKPLCGNILPNRQGPITGILGEMGLTNEQVWKLD</sequence>
<feature type="binding site" evidence="6">
    <location>
        <position position="177"/>
    </location>
    <ligand>
        <name>FAD</name>
        <dbReference type="ChEBI" id="CHEBI:57692"/>
    </ligand>
</feature>
<proteinExistence type="inferred from homology"/>
<dbReference type="Pfam" id="PF00970">
    <property type="entry name" value="FAD_binding_6"/>
    <property type="match status" value="1"/>
</dbReference>
<organism evidence="9">
    <name type="scientific">Kwoniella pini CBS 10737</name>
    <dbReference type="NCBI Taxonomy" id="1296096"/>
    <lineage>
        <taxon>Eukaryota</taxon>
        <taxon>Fungi</taxon>
        <taxon>Dikarya</taxon>
        <taxon>Basidiomycota</taxon>
        <taxon>Agaricomycotina</taxon>
        <taxon>Tremellomycetes</taxon>
        <taxon>Tremellales</taxon>
        <taxon>Cryptococcaceae</taxon>
        <taxon>Kwoniella</taxon>
    </lineage>
</organism>
<dbReference type="Gene3D" id="2.40.30.10">
    <property type="entry name" value="Translation factors"/>
    <property type="match status" value="1"/>
</dbReference>
<dbReference type="InterPro" id="IPR017927">
    <property type="entry name" value="FAD-bd_FR_type"/>
</dbReference>
<dbReference type="GO" id="GO:0016491">
    <property type="term" value="F:oxidoreductase activity"/>
    <property type="evidence" value="ECO:0007669"/>
    <property type="project" value="UniProtKB-KW"/>
</dbReference>
<dbReference type="Proteomes" id="UP000094020">
    <property type="component" value="Chromosome 5"/>
</dbReference>
<dbReference type="PANTHER" id="PTHR19370">
    <property type="entry name" value="NADH-CYTOCHROME B5 REDUCTASE"/>
    <property type="match status" value="1"/>
</dbReference>
<keyword evidence="7" id="KW-0812">Transmembrane</keyword>
<feature type="binding site" evidence="6">
    <location>
        <position position="152"/>
    </location>
    <ligand>
        <name>FAD</name>
        <dbReference type="ChEBI" id="CHEBI:57692"/>
    </ligand>
</feature>
<accession>A0A1B9I2G0</accession>
<dbReference type="KEGG" id="kpin:30172522"/>
<dbReference type="GeneID" id="30172522"/>
<evidence type="ECO:0000256" key="3">
    <source>
        <dbReference type="ARBA" id="ARBA00022630"/>
    </source>
</evidence>
<dbReference type="EMBL" id="KI894011">
    <property type="protein sequence ID" value="OCF49631.1"/>
    <property type="molecule type" value="Genomic_DNA"/>
</dbReference>
<keyword evidence="5" id="KW-0560">Oxidoreductase</keyword>
<feature type="binding site" evidence="6">
    <location>
        <position position="170"/>
    </location>
    <ligand>
        <name>FAD</name>
        <dbReference type="ChEBI" id="CHEBI:57692"/>
    </ligand>
</feature>
<keyword evidence="4 6" id="KW-0274">FAD</keyword>
<evidence type="ECO:0000256" key="7">
    <source>
        <dbReference type="SAM" id="Phobius"/>
    </source>
</evidence>
<evidence type="ECO:0000256" key="1">
    <source>
        <dbReference type="ARBA" id="ARBA00001974"/>
    </source>
</evidence>
<dbReference type="RefSeq" id="XP_019010850.1">
    <property type="nucleotide sequence ID" value="XM_019155892.1"/>
</dbReference>
<evidence type="ECO:0000313" key="11">
    <source>
        <dbReference type="Proteomes" id="UP000094020"/>
    </source>
</evidence>
<gene>
    <name evidence="9" type="ORF">I206_04153</name>
    <name evidence="10" type="ORF">I206_104271</name>
</gene>
<feature type="binding site" evidence="6">
    <location>
        <position position="168"/>
    </location>
    <ligand>
        <name>FAD</name>
        <dbReference type="ChEBI" id="CHEBI:57692"/>
    </ligand>
</feature>
<dbReference type="PANTHER" id="PTHR19370:SF184">
    <property type="entry name" value="NADH-CYTOCHROME B5 REDUCTASE-LIKE"/>
    <property type="match status" value="1"/>
</dbReference>
<evidence type="ECO:0000256" key="4">
    <source>
        <dbReference type="ARBA" id="ARBA00022827"/>
    </source>
</evidence>
<dbReference type="InterPro" id="IPR017938">
    <property type="entry name" value="Riboflavin_synthase-like_b-brl"/>
</dbReference>